<dbReference type="OrthoDB" id="9970058at2759"/>
<dbReference type="AlphaFoldDB" id="A0A9J7KV21"/>
<dbReference type="RefSeq" id="XP_035671113.1">
    <property type="nucleotide sequence ID" value="XM_035815220.1"/>
</dbReference>
<proteinExistence type="predicted"/>
<dbReference type="Proteomes" id="UP000001554">
    <property type="component" value="Chromosome 3"/>
</dbReference>
<protein>
    <submittedName>
        <fullName evidence="3">Venom protein 164-like</fullName>
    </submittedName>
</protein>
<reference evidence="2" key="2">
    <citation type="journal article" date="2020" name="Nat. Ecol. Evol.">
        <title>Deeply conserved synteny resolves early events in vertebrate evolution.</title>
        <authorList>
            <person name="Simakov O."/>
            <person name="Marletaz F."/>
            <person name="Yue J.X."/>
            <person name="O'Connell B."/>
            <person name="Jenkins J."/>
            <person name="Brandt A."/>
            <person name="Calef R."/>
            <person name="Tung C.H."/>
            <person name="Huang T.K."/>
            <person name="Schmutz J."/>
            <person name="Satoh N."/>
            <person name="Yu J.K."/>
            <person name="Putnam N.H."/>
            <person name="Green R.E."/>
            <person name="Rokhsar D.S."/>
        </authorList>
    </citation>
    <scope>NUCLEOTIDE SEQUENCE [LARGE SCALE GENOMIC DNA]</scope>
    <source>
        <strain evidence="2">S238N-H82</strain>
    </source>
</reference>
<sequence length="98" mass="10642">MKLLVLFVFVGIAAAKICQDDSECDPDECCTRGNLLLIRECFRYAQVDEDCHTGDYSLVGYCPCAAGLYCEDAGNSGFVDFFAGDGWCKPVPADQIPA</sequence>
<name>A0A9J7KV21_BRAFL</name>
<gene>
    <name evidence="3" type="primary">LOC118412384</name>
</gene>
<accession>A0A9J7KV21</accession>
<dbReference type="Gene3D" id="2.10.80.10">
    <property type="entry name" value="Lipase, subunit A"/>
    <property type="match status" value="1"/>
</dbReference>
<keyword evidence="1" id="KW-0732">Signal</keyword>
<evidence type="ECO:0000313" key="3">
    <source>
        <dbReference type="RefSeq" id="XP_035671113.1"/>
    </source>
</evidence>
<feature type="chain" id="PRO_5039916435" evidence="1">
    <location>
        <begin position="16"/>
        <end position="98"/>
    </location>
</feature>
<organism evidence="2 3">
    <name type="scientific">Branchiostoma floridae</name>
    <name type="common">Florida lancelet</name>
    <name type="synonym">Amphioxus</name>
    <dbReference type="NCBI Taxonomy" id="7739"/>
    <lineage>
        <taxon>Eukaryota</taxon>
        <taxon>Metazoa</taxon>
        <taxon>Chordata</taxon>
        <taxon>Cephalochordata</taxon>
        <taxon>Leptocardii</taxon>
        <taxon>Amphioxiformes</taxon>
        <taxon>Branchiostomatidae</taxon>
        <taxon>Branchiostoma</taxon>
    </lineage>
</organism>
<evidence type="ECO:0000313" key="2">
    <source>
        <dbReference type="Proteomes" id="UP000001554"/>
    </source>
</evidence>
<feature type="signal peptide" evidence="1">
    <location>
        <begin position="1"/>
        <end position="15"/>
    </location>
</feature>
<keyword evidence="2" id="KW-1185">Reference proteome</keyword>
<dbReference type="GeneID" id="118412384"/>
<dbReference type="KEGG" id="bfo:118412384"/>
<dbReference type="OMA" id="DECCTRG"/>
<evidence type="ECO:0000256" key="1">
    <source>
        <dbReference type="SAM" id="SignalP"/>
    </source>
</evidence>
<reference evidence="3" key="1">
    <citation type="journal article" date="2016" name="Genome Biol. Evol.">
        <title>Conserved non-coding elements in the most distant genera of cephalochordates: the Goldilocks principle.</title>
        <authorList>
            <person name="Yue J.X."/>
            <person name="Kozmikova I."/>
            <person name="Ono H."/>
            <person name="Nossa C.W."/>
            <person name="Kozmik Z."/>
            <person name="Putnam N.H."/>
            <person name="Yu J.K."/>
            <person name="Holland L.Z."/>
        </authorList>
    </citation>
    <scope>NUCLEOTIDE SEQUENCE</scope>
</reference>
<reference evidence="3" key="3">
    <citation type="submission" date="2025-08" db="UniProtKB">
        <authorList>
            <consortium name="RefSeq"/>
        </authorList>
    </citation>
    <scope>IDENTIFICATION</scope>
</reference>